<keyword evidence="4 7" id="KW-0812">Transmembrane</keyword>
<comment type="subcellular location">
    <subcellularLocation>
        <location evidence="1">Cell membrane</location>
        <topology evidence="1">Multi-pass membrane protein</topology>
    </subcellularLocation>
</comment>
<name>A0A0R1JPZ5_9LACO</name>
<evidence type="ECO:0000256" key="4">
    <source>
        <dbReference type="ARBA" id="ARBA00022692"/>
    </source>
</evidence>
<reference evidence="9 10" key="1">
    <citation type="journal article" date="2015" name="Genome Announc.">
        <title>Expanding the biotechnology potential of lactobacilli through comparative genomics of 213 strains and associated genera.</title>
        <authorList>
            <person name="Sun Z."/>
            <person name="Harris H.M."/>
            <person name="McCann A."/>
            <person name="Guo C."/>
            <person name="Argimon S."/>
            <person name="Zhang W."/>
            <person name="Yang X."/>
            <person name="Jeffery I.B."/>
            <person name="Cooney J.C."/>
            <person name="Kagawa T.F."/>
            <person name="Liu W."/>
            <person name="Song Y."/>
            <person name="Salvetti E."/>
            <person name="Wrobel A."/>
            <person name="Rasinkangas P."/>
            <person name="Parkhill J."/>
            <person name="Rea M.C."/>
            <person name="O'Sullivan O."/>
            <person name="Ritari J."/>
            <person name="Douillard F.P."/>
            <person name="Paul Ross R."/>
            <person name="Yang R."/>
            <person name="Briner A.E."/>
            <person name="Felis G.E."/>
            <person name="de Vos W.M."/>
            <person name="Barrangou R."/>
            <person name="Klaenhammer T.R."/>
            <person name="Caufield P.W."/>
            <person name="Cui Y."/>
            <person name="Zhang H."/>
            <person name="O'Toole P.W."/>
        </authorList>
    </citation>
    <scope>NUCLEOTIDE SEQUENCE [LARGE SCALE GENOMIC DNA]</scope>
    <source>
        <strain evidence="9 10">JCM 17158</strain>
    </source>
</reference>
<keyword evidence="10" id="KW-1185">Reference proteome</keyword>
<dbReference type="PROSITE" id="PS00216">
    <property type="entry name" value="SUGAR_TRANSPORT_1"/>
    <property type="match status" value="1"/>
</dbReference>
<dbReference type="Proteomes" id="UP000051804">
    <property type="component" value="Unassembled WGS sequence"/>
</dbReference>
<feature type="transmembrane region" description="Helical" evidence="7">
    <location>
        <begin position="63"/>
        <end position="81"/>
    </location>
</feature>
<dbReference type="AlphaFoldDB" id="A0A0R1JPZ5"/>
<evidence type="ECO:0000256" key="1">
    <source>
        <dbReference type="ARBA" id="ARBA00004651"/>
    </source>
</evidence>
<proteinExistence type="inferred from homology"/>
<comment type="similarity">
    <text evidence="2">Belongs to the major facilitator superfamily. TCR/Tet family.</text>
</comment>
<dbReference type="Gene3D" id="1.20.1250.20">
    <property type="entry name" value="MFS general substrate transporter like domains"/>
    <property type="match status" value="1"/>
</dbReference>
<organism evidence="9 10">
    <name type="scientific">Lacticaseibacillus nasuensis JCM 17158</name>
    <dbReference type="NCBI Taxonomy" id="1291734"/>
    <lineage>
        <taxon>Bacteria</taxon>
        <taxon>Bacillati</taxon>
        <taxon>Bacillota</taxon>
        <taxon>Bacilli</taxon>
        <taxon>Lactobacillales</taxon>
        <taxon>Lactobacillaceae</taxon>
        <taxon>Lacticaseibacillus</taxon>
    </lineage>
</organism>
<keyword evidence="5 7" id="KW-1133">Transmembrane helix</keyword>
<dbReference type="GO" id="GO:0022857">
    <property type="term" value="F:transmembrane transporter activity"/>
    <property type="evidence" value="ECO:0007669"/>
    <property type="project" value="InterPro"/>
</dbReference>
<dbReference type="PRINTS" id="PR01035">
    <property type="entry name" value="TCRTETA"/>
</dbReference>
<feature type="transmembrane region" description="Helical" evidence="7">
    <location>
        <begin position="320"/>
        <end position="339"/>
    </location>
</feature>
<evidence type="ECO:0000313" key="10">
    <source>
        <dbReference type="Proteomes" id="UP000051804"/>
    </source>
</evidence>
<accession>A0A0R1JPZ5</accession>
<evidence type="ECO:0000256" key="2">
    <source>
        <dbReference type="ARBA" id="ARBA00007520"/>
    </source>
</evidence>
<dbReference type="SUPFAM" id="SSF103473">
    <property type="entry name" value="MFS general substrate transporter"/>
    <property type="match status" value="1"/>
</dbReference>
<evidence type="ECO:0000256" key="6">
    <source>
        <dbReference type="ARBA" id="ARBA00023136"/>
    </source>
</evidence>
<evidence type="ECO:0000256" key="7">
    <source>
        <dbReference type="SAM" id="Phobius"/>
    </source>
</evidence>
<feature type="transmembrane region" description="Helical" evidence="7">
    <location>
        <begin position="266"/>
        <end position="285"/>
    </location>
</feature>
<feature type="transmembrane region" description="Helical" evidence="7">
    <location>
        <begin position="28"/>
        <end position="51"/>
    </location>
</feature>
<evidence type="ECO:0000256" key="5">
    <source>
        <dbReference type="ARBA" id="ARBA00022989"/>
    </source>
</evidence>
<evidence type="ECO:0000256" key="3">
    <source>
        <dbReference type="ARBA" id="ARBA00022448"/>
    </source>
</evidence>
<dbReference type="PANTHER" id="PTHR23504">
    <property type="entry name" value="MAJOR FACILITATOR SUPERFAMILY DOMAIN-CONTAINING PROTEIN 10"/>
    <property type="match status" value="1"/>
</dbReference>
<evidence type="ECO:0000259" key="8">
    <source>
        <dbReference type="PROSITE" id="PS50850"/>
    </source>
</evidence>
<dbReference type="PROSITE" id="PS50850">
    <property type="entry name" value="MFS"/>
    <property type="match status" value="1"/>
</dbReference>
<dbReference type="PATRIC" id="fig|1291734.4.peg.1248"/>
<evidence type="ECO:0000313" key="9">
    <source>
        <dbReference type="EMBL" id="KRK73359.1"/>
    </source>
</evidence>
<feature type="domain" description="Major facilitator superfamily (MFS) profile" evidence="8">
    <location>
        <begin position="27"/>
        <end position="407"/>
    </location>
</feature>
<dbReference type="InterPro" id="IPR020846">
    <property type="entry name" value="MFS_dom"/>
</dbReference>
<dbReference type="InterPro" id="IPR036259">
    <property type="entry name" value="MFS_trans_sf"/>
</dbReference>
<feature type="transmembrane region" description="Helical" evidence="7">
    <location>
        <begin position="180"/>
        <end position="200"/>
    </location>
</feature>
<keyword evidence="3" id="KW-0813">Transport</keyword>
<dbReference type="Pfam" id="PF07690">
    <property type="entry name" value="MFS_1"/>
    <property type="match status" value="1"/>
</dbReference>
<dbReference type="GO" id="GO:0005886">
    <property type="term" value="C:plasma membrane"/>
    <property type="evidence" value="ECO:0007669"/>
    <property type="project" value="UniProtKB-SubCell"/>
</dbReference>
<feature type="transmembrane region" description="Helical" evidence="7">
    <location>
        <begin position="93"/>
        <end position="116"/>
    </location>
</feature>
<dbReference type="InterPro" id="IPR001958">
    <property type="entry name" value="Tet-R_TetA/multi-R_MdtG-like"/>
</dbReference>
<feature type="transmembrane region" description="Helical" evidence="7">
    <location>
        <begin position="233"/>
        <end position="254"/>
    </location>
</feature>
<sequence>MPLAQLQIYVTMKFVKGVHMSPVVRRTVGILIFSEFLICLGMSLIFPVMPFIKNSLHLSATDIGVMSSLYALTQFVASPFIGRWSDRIGRKPILVAGLALFAASDVLFALTNHLYMFDLSRIIGGLSAGMFVPTAQALAADVTDVRQRAKVIGWLSASFSGGLILGPGLGGLLAGFGFKVPFWVAAGLGLCGLVATIGWLPDDRQHTHATAVVQPDLQASDWRRVLGGPMTMLFVLILVSSFGLQGFESIYSIFVNEVFAFTLQDIALVLTLNGIISLIAQVLFFDHLVAWLGEVRVTRYAFLFSAIAVLEILFTHSKPVVMVATLVAFTAFDLLRPAITTLLTKQSVNNQGVINRLNMSLTSIGNILGPLVSSALLDWHYQVPYTVVVVFLAASYLLTFTVHLGTKKSA</sequence>
<dbReference type="STRING" id="1291734.FD02_GL001217"/>
<protein>
    <submittedName>
        <fullName evidence="9">Major facilitator superfamily permease</fullName>
    </submittedName>
</protein>
<dbReference type="InterPro" id="IPR011701">
    <property type="entry name" value="MFS"/>
</dbReference>
<dbReference type="CDD" id="cd17325">
    <property type="entry name" value="MFS_MdtG_SLC18_like"/>
    <property type="match status" value="1"/>
</dbReference>
<dbReference type="EMBL" id="AZDJ01000013">
    <property type="protein sequence ID" value="KRK73359.1"/>
    <property type="molecule type" value="Genomic_DNA"/>
</dbReference>
<gene>
    <name evidence="9" type="ORF">FD02_GL001217</name>
</gene>
<comment type="caution">
    <text evidence="9">The sequence shown here is derived from an EMBL/GenBank/DDBJ whole genome shotgun (WGS) entry which is preliminary data.</text>
</comment>
<dbReference type="PANTHER" id="PTHR23504:SF115">
    <property type="entry name" value="MULTIDRUG RESISTANCE PROTEIN 2"/>
    <property type="match status" value="1"/>
</dbReference>
<keyword evidence="6 7" id="KW-0472">Membrane</keyword>
<feature type="transmembrane region" description="Helical" evidence="7">
    <location>
        <begin position="151"/>
        <end position="174"/>
    </location>
</feature>
<dbReference type="InterPro" id="IPR005829">
    <property type="entry name" value="Sugar_transporter_CS"/>
</dbReference>
<feature type="transmembrane region" description="Helical" evidence="7">
    <location>
        <begin position="297"/>
        <end position="314"/>
    </location>
</feature>
<feature type="transmembrane region" description="Helical" evidence="7">
    <location>
        <begin position="383"/>
        <end position="404"/>
    </location>
</feature>